<keyword evidence="2" id="KW-1185">Reference proteome</keyword>
<sequence>MGQDRKILRETFTCTKSGLLDMQFCDIIPRKNCSLERVECRGHIFVLEECCCWTRLLLLSRFFFCKSGKSQLVNLNSSRRG</sequence>
<dbReference type="Proteomes" id="UP000230069">
    <property type="component" value="Unassembled WGS sequence"/>
</dbReference>
<evidence type="ECO:0000313" key="2">
    <source>
        <dbReference type="Proteomes" id="UP000230069"/>
    </source>
</evidence>
<evidence type="ECO:0000313" key="1">
    <source>
        <dbReference type="EMBL" id="PIA47996.1"/>
    </source>
</evidence>
<gene>
    <name evidence="1" type="ORF">AQUCO_01400528v1</name>
</gene>
<proteinExistence type="predicted"/>
<dbReference type="AlphaFoldDB" id="A0A2G5DX16"/>
<organism evidence="1 2">
    <name type="scientific">Aquilegia coerulea</name>
    <name type="common">Rocky mountain columbine</name>
    <dbReference type="NCBI Taxonomy" id="218851"/>
    <lineage>
        <taxon>Eukaryota</taxon>
        <taxon>Viridiplantae</taxon>
        <taxon>Streptophyta</taxon>
        <taxon>Embryophyta</taxon>
        <taxon>Tracheophyta</taxon>
        <taxon>Spermatophyta</taxon>
        <taxon>Magnoliopsida</taxon>
        <taxon>Ranunculales</taxon>
        <taxon>Ranunculaceae</taxon>
        <taxon>Thalictroideae</taxon>
        <taxon>Aquilegia</taxon>
    </lineage>
</organism>
<protein>
    <submittedName>
        <fullName evidence="1">Uncharacterized protein</fullName>
    </submittedName>
</protein>
<name>A0A2G5DX16_AQUCA</name>
<dbReference type="EMBL" id="KZ305031">
    <property type="protein sequence ID" value="PIA47996.1"/>
    <property type="molecule type" value="Genomic_DNA"/>
</dbReference>
<reference evidence="1 2" key="1">
    <citation type="submission" date="2017-09" db="EMBL/GenBank/DDBJ databases">
        <title>WGS assembly of Aquilegia coerulea Goldsmith.</title>
        <authorList>
            <person name="Hodges S."/>
            <person name="Kramer E."/>
            <person name="Nordborg M."/>
            <person name="Tomkins J."/>
            <person name="Borevitz J."/>
            <person name="Derieg N."/>
            <person name="Yan J."/>
            <person name="Mihaltcheva S."/>
            <person name="Hayes R.D."/>
            <person name="Rokhsar D."/>
        </authorList>
    </citation>
    <scope>NUCLEOTIDE SEQUENCE [LARGE SCALE GENOMIC DNA]</scope>
    <source>
        <strain evidence="2">cv. Goldsmith</strain>
    </source>
</reference>
<accession>A0A2G5DX16</accession>
<dbReference type="InParanoid" id="A0A2G5DX16"/>